<protein>
    <submittedName>
        <fullName evidence="1">Uncharacterized protein</fullName>
    </submittedName>
</protein>
<evidence type="ECO:0000313" key="2">
    <source>
        <dbReference type="Proteomes" id="UP001456344"/>
    </source>
</evidence>
<proteinExistence type="predicted"/>
<name>A0ACD5BMF8_9PSEU</name>
<keyword evidence="2" id="KW-1185">Reference proteome</keyword>
<dbReference type="EMBL" id="CP150484">
    <property type="protein sequence ID" value="WYW20409.1"/>
    <property type="molecule type" value="Genomic_DNA"/>
</dbReference>
<accession>A0ACD5BMF8</accession>
<evidence type="ECO:0000313" key="1">
    <source>
        <dbReference type="EMBL" id="WYW20409.1"/>
    </source>
</evidence>
<dbReference type="Proteomes" id="UP001456344">
    <property type="component" value="Chromosome"/>
</dbReference>
<sequence>MTFGELTDMLAAVDPSRLARADPIDLLEAPWALMVAALRRDRRDVFLLADALRRLQQAIRDGEQVPSVRHADPRHRPEDGHRSCTTRRRSKRHATSWRIRRQGLKPARSSDD</sequence>
<gene>
    <name evidence="1" type="ORF">LCL61_33150</name>
</gene>
<organism evidence="1 2">
    <name type="scientific">Amycolatopsis coloradensis</name>
    <dbReference type="NCBI Taxonomy" id="76021"/>
    <lineage>
        <taxon>Bacteria</taxon>
        <taxon>Bacillati</taxon>
        <taxon>Actinomycetota</taxon>
        <taxon>Actinomycetes</taxon>
        <taxon>Pseudonocardiales</taxon>
        <taxon>Pseudonocardiaceae</taxon>
        <taxon>Amycolatopsis</taxon>
    </lineage>
</organism>
<reference evidence="1" key="1">
    <citation type="submission" date="2023-10" db="EMBL/GenBank/DDBJ databases">
        <title>Whole genome sequencing of actinobacterial strain Amycolatopsis sp. (BCA-696) identifies the underlying plant growth-promoting genes.</title>
        <authorList>
            <person name="Gandham P."/>
            <person name="Vadla N."/>
            <person name="Saji A."/>
            <person name="Srinivas V."/>
            <person name="Ruperao P."/>
            <person name="Selvanayagam S."/>
            <person name="Saxena R.K."/>
            <person name="Rathore A."/>
            <person name="Gopalakrishnan S."/>
            <person name="Thakur V."/>
        </authorList>
    </citation>
    <scope>NUCLEOTIDE SEQUENCE</scope>
    <source>
        <strain evidence="1">BCA-696</strain>
    </source>
</reference>